<accession>A0A1F6WV15</accession>
<sequence>MVGVFVLLGATNVEAQENLIQAPLPSCQGKGLSHKWWENRPWIEPLAASRHEAQSSVFLGKSKPFPFMTKQGIHDIMEFSLGKETPVIVWDGFMDLPKREDDDAARDTPIPARCWGFGIWLSGGAHSVLDFDEHGQPVVDTDFKGALMVKAAYGLSEQTRLGLRFQICHESSHIPSDFSNGAKAVFGEKFRDIDVNYECYETSVNLDRIYSWGTLSVRTGAMFAMGRGHPGFYSTPGILVPSRRNWESYVGLQYMPRKTSGWGPLVSYTAYGFTTYDFNHMSPDEMEALRVSQTLVFGLHDFGKSRGVPDFVVRCYTGRNPYGPFRNQNTWKTCGAEMIFR</sequence>
<proteinExistence type="predicted"/>
<reference evidence="1 2" key="1">
    <citation type="journal article" date="2016" name="Nat. Commun.">
        <title>Thousands of microbial genomes shed light on interconnected biogeochemical processes in an aquifer system.</title>
        <authorList>
            <person name="Anantharaman K."/>
            <person name="Brown C.T."/>
            <person name="Hug L.A."/>
            <person name="Sharon I."/>
            <person name="Castelle C.J."/>
            <person name="Probst A.J."/>
            <person name="Thomas B.C."/>
            <person name="Singh A."/>
            <person name="Wilkins M.J."/>
            <person name="Karaoz U."/>
            <person name="Brodie E.L."/>
            <person name="Williams K.H."/>
            <person name="Hubbard S.S."/>
            <person name="Banfield J.F."/>
        </authorList>
    </citation>
    <scope>NUCLEOTIDE SEQUENCE [LARGE SCALE GENOMIC DNA]</scope>
</reference>
<dbReference type="AlphaFoldDB" id="A0A1F6WV15"/>
<dbReference type="STRING" id="1801774.A3A05_03120"/>
<gene>
    <name evidence="1" type="ORF">A3A05_03120</name>
</gene>
<evidence type="ECO:0000313" key="1">
    <source>
        <dbReference type="EMBL" id="OGI85716.1"/>
    </source>
</evidence>
<protein>
    <recommendedName>
        <fullName evidence="3">DUF1207 domain-containing protein</fullName>
    </recommendedName>
</protein>
<evidence type="ECO:0000313" key="2">
    <source>
        <dbReference type="Proteomes" id="UP000176187"/>
    </source>
</evidence>
<comment type="caution">
    <text evidence="1">The sequence shown here is derived from an EMBL/GenBank/DDBJ whole genome shotgun (WGS) entry which is preliminary data.</text>
</comment>
<organism evidence="1 2">
    <name type="scientific">Candidatus Nomurabacteria bacterium RIFCSPLOWO2_01_FULL_41_12</name>
    <dbReference type="NCBI Taxonomy" id="1801774"/>
    <lineage>
        <taxon>Bacteria</taxon>
        <taxon>Candidatus Nomuraibacteriota</taxon>
    </lineage>
</organism>
<evidence type="ECO:0008006" key="3">
    <source>
        <dbReference type="Google" id="ProtNLM"/>
    </source>
</evidence>
<name>A0A1F6WV15_9BACT</name>
<dbReference type="EMBL" id="MFUY01000024">
    <property type="protein sequence ID" value="OGI85716.1"/>
    <property type="molecule type" value="Genomic_DNA"/>
</dbReference>
<dbReference type="Proteomes" id="UP000176187">
    <property type="component" value="Unassembled WGS sequence"/>
</dbReference>